<keyword evidence="2" id="KW-1003">Cell membrane</keyword>
<organism evidence="9 10">
    <name type="scientific">Paenibacillus hexagrammi</name>
    <dbReference type="NCBI Taxonomy" id="2908839"/>
    <lineage>
        <taxon>Bacteria</taxon>
        <taxon>Bacillati</taxon>
        <taxon>Bacillota</taxon>
        <taxon>Bacilli</taxon>
        <taxon>Bacillales</taxon>
        <taxon>Paenibacillaceae</taxon>
        <taxon>Paenibacillus</taxon>
    </lineage>
</organism>
<dbReference type="EMBL" id="CP090978">
    <property type="protein sequence ID" value="UJF32583.1"/>
    <property type="molecule type" value="Genomic_DNA"/>
</dbReference>
<evidence type="ECO:0000259" key="7">
    <source>
        <dbReference type="PROSITE" id="PS50885"/>
    </source>
</evidence>
<dbReference type="InterPro" id="IPR029151">
    <property type="entry name" value="Sensor-like_sf"/>
</dbReference>
<dbReference type="EC" id="2.7.7.65" evidence="9"/>
<dbReference type="InterPro" id="IPR029787">
    <property type="entry name" value="Nucleotide_cyclase"/>
</dbReference>
<keyword evidence="3 6" id="KW-0812">Transmembrane</keyword>
<evidence type="ECO:0000256" key="1">
    <source>
        <dbReference type="ARBA" id="ARBA00004651"/>
    </source>
</evidence>
<dbReference type="PROSITE" id="PS50885">
    <property type="entry name" value="HAMP"/>
    <property type="match status" value="1"/>
</dbReference>
<dbReference type="InterPro" id="IPR003660">
    <property type="entry name" value="HAMP_dom"/>
</dbReference>
<feature type="transmembrane region" description="Helical" evidence="6">
    <location>
        <begin position="20"/>
        <end position="38"/>
    </location>
</feature>
<dbReference type="SMART" id="SM00267">
    <property type="entry name" value="GGDEF"/>
    <property type="match status" value="1"/>
</dbReference>
<dbReference type="NCBIfam" id="TIGR00254">
    <property type="entry name" value="GGDEF"/>
    <property type="match status" value="1"/>
</dbReference>
<gene>
    <name evidence="9" type="ORF">L0M14_23510</name>
</gene>
<dbReference type="RefSeq" id="WP_235118931.1">
    <property type="nucleotide sequence ID" value="NZ_CP090978.1"/>
</dbReference>
<dbReference type="Gene3D" id="3.30.450.20">
    <property type="entry name" value="PAS domain"/>
    <property type="match status" value="1"/>
</dbReference>
<feature type="domain" description="GGDEF" evidence="8">
    <location>
        <begin position="396"/>
        <end position="533"/>
    </location>
</feature>
<proteinExistence type="predicted"/>
<evidence type="ECO:0000256" key="3">
    <source>
        <dbReference type="ARBA" id="ARBA00022692"/>
    </source>
</evidence>
<feature type="transmembrane region" description="Helical" evidence="6">
    <location>
        <begin position="280"/>
        <end position="303"/>
    </location>
</feature>
<keyword evidence="5 6" id="KW-0472">Membrane</keyword>
<dbReference type="Pfam" id="PF00990">
    <property type="entry name" value="GGDEF"/>
    <property type="match status" value="1"/>
</dbReference>
<dbReference type="InterPro" id="IPR033479">
    <property type="entry name" value="dCache_1"/>
</dbReference>
<dbReference type="CDD" id="cd06225">
    <property type="entry name" value="HAMP"/>
    <property type="match status" value="1"/>
</dbReference>
<evidence type="ECO:0000256" key="5">
    <source>
        <dbReference type="ARBA" id="ARBA00023136"/>
    </source>
</evidence>
<evidence type="ECO:0000313" key="10">
    <source>
        <dbReference type="Proteomes" id="UP001649230"/>
    </source>
</evidence>
<evidence type="ECO:0000256" key="6">
    <source>
        <dbReference type="SAM" id="Phobius"/>
    </source>
</evidence>
<dbReference type="InterPro" id="IPR000160">
    <property type="entry name" value="GGDEF_dom"/>
</dbReference>
<accession>A0ABY3SF15</accession>
<protein>
    <submittedName>
        <fullName evidence="9">Diguanylate cyclase</fullName>
        <ecNumber evidence="9">2.7.7.65</ecNumber>
    </submittedName>
</protein>
<evidence type="ECO:0000256" key="2">
    <source>
        <dbReference type="ARBA" id="ARBA00022475"/>
    </source>
</evidence>
<dbReference type="InterPro" id="IPR043128">
    <property type="entry name" value="Rev_trsase/Diguanyl_cyclase"/>
</dbReference>
<keyword evidence="4 6" id="KW-1133">Transmembrane helix</keyword>
<dbReference type="Gene3D" id="6.10.340.10">
    <property type="match status" value="1"/>
</dbReference>
<dbReference type="InterPro" id="IPR050469">
    <property type="entry name" value="Diguanylate_Cyclase"/>
</dbReference>
<reference evidence="9 10" key="1">
    <citation type="journal article" date="2024" name="Int. J. Syst. Evol. Microbiol.">
        <title>Paenibacillus hexagrammi sp. nov., a novel bacterium isolated from the gut content of Hexagrammos agrammus.</title>
        <authorList>
            <person name="Jung H.K."/>
            <person name="Kim D.G."/>
            <person name="Zin H."/>
            <person name="Park J."/>
            <person name="Jung H."/>
            <person name="Kim Y.O."/>
            <person name="Kong H.J."/>
            <person name="Kim J.W."/>
            <person name="Kim Y.S."/>
        </authorList>
    </citation>
    <scope>NUCLEOTIDE SEQUENCE [LARGE SCALE GENOMIC DNA]</scope>
    <source>
        <strain evidence="9 10">YPD9-1</strain>
    </source>
</reference>
<evidence type="ECO:0000256" key="4">
    <source>
        <dbReference type="ARBA" id="ARBA00022989"/>
    </source>
</evidence>
<dbReference type="PROSITE" id="PS50887">
    <property type="entry name" value="GGDEF"/>
    <property type="match status" value="1"/>
</dbReference>
<sequence length="533" mass="60222">MKLLSSYFSNQTIKQRFRFWVGLIIIGLGLAIIVSFYINGKADRLLETREQLKQVVSIQSLYIERWSQERMDTIKRFALSDNAVQHRIDLLTSDFEAYGRIQSDFDLLFFVDVDGYYRSSKDPNTGMFLGDRSYFQAARDKKKFISSILTSKQSGNFIITFTAPVLDSYGQFAGAVVGTVSTDLLDKLMNQLSFGKTGEVYVLDSEGKIVTMSGPNKSDANQLMDTEILRRARADAQSDQAYIGFHGKRVYGQYQWSSGRAWTVVGEITEEEVFENLNQLLITEILIMLIVLVLSFAATVTLASRIEKPIHFLVKGTKIIQNGNYSYQINQEAIRTAPVELRQLCQTYNTMASKLKDTITLLEHSAMVDQLTEVFNRRYIMLEGSDRLRACVNAGNCCSVILLDIDHFKKINDTRGHLIGDRVLRHVAMLLRQYADEHTIVARYGGEEFILLALNKNAEQSLQLAEKIRLRLINHPYEEDGIQVSITASLGVAEYSEAGMIEGSTLLEHIVSRADEALYRAKTGGRNRVALAE</sequence>
<dbReference type="SUPFAM" id="SSF55073">
    <property type="entry name" value="Nucleotide cyclase"/>
    <property type="match status" value="1"/>
</dbReference>
<keyword evidence="9" id="KW-0808">Transferase</keyword>
<dbReference type="CDD" id="cd12914">
    <property type="entry name" value="PDC1_DGC_like"/>
    <property type="match status" value="1"/>
</dbReference>
<feature type="domain" description="HAMP" evidence="7">
    <location>
        <begin position="304"/>
        <end position="360"/>
    </location>
</feature>
<dbReference type="PANTHER" id="PTHR45138:SF9">
    <property type="entry name" value="DIGUANYLATE CYCLASE DGCM-RELATED"/>
    <property type="match status" value="1"/>
</dbReference>
<dbReference type="CDD" id="cd01949">
    <property type="entry name" value="GGDEF"/>
    <property type="match status" value="1"/>
</dbReference>
<dbReference type="SUPFAM" id="SSF103190">
    <property type="entry name" value="Sensory domain-like"/>
    <property type="match status" value="1"/>
</dbReference>
<keyword evidence="9" id="KW-0548">Nucleotidyltransferase</keyword>
<dbReference type="Pfam" id="PF02743">
    <property type="entry name" value="dCache_1"/>
    <property type="match status" value="1"/>
</dbReference>
<evidence type="ECO:0000259" key="8">
    <source>
        <dbReference type="PROSITE" id="PS50887"/>
    </source>
</evidence>
<name>A0ABY3SF15_9BACL</name>
<dbReference type="Gene3D" id="3.30.70.270">
    <property type="match status" value="1"/>
</dbReference>
<dbReference type="GO" id="GO:0052621">
    <property type="term" value="F:diguanylate cyclase activity"/>
    <property type="evidence" value="ECO:0007669"/>
    <property type="project" value="UniProtKB-EC"/>
</dbReference>
<keyword evidence="10" id="KW-1185">Reference proteome</keyword>
<dbReference type="PANTHER" id="PTHR45138">
    <property type="entry name" value="REGULATORY COMPONENTS OF SENSORY TRANSDUCTION SYSTEM"/>
    <property type="match status" value="1"/>
</dbReference>
<dbReference type="Proteomes" id="UP001649230">
    <property type="component" value="Chromosome"/>
</dbReference>
<evidence type="ECO:0000313" key="9">
    <source>
        <dbReference type="EMBL" id="UJF32583.1"/>
    </source>
</evidence>
<comment type="subcellular location">
    <subcellularLocation>
        <location evidence="1">Cell membrane</location>
        <topology evidence="1">Multi-pass membrane protein</topology>
    </subcellularLocation>
</comment>